<sequence>MILSPRVKPGVKFPERVVDIDGNQRNVRKLASRHELIVITLKDAWCPVCPILLQLIDFLGRKPSTSSEFEDPFGLSPHTVDDEERIYNGLLFNDVFFIVLSPGPHQDLVALRDDVGWEDDGRCLFVEDVGLEISQNLGILMIPPVGIWPGIMNVDSSLQVKGIELGRGPGHYGESALLKFLTNTRKWIEAVALDSAQKLEMQLSQTHLIPVIYDYPLKDKLPIEILEPILKQLDVRTRNLVSKVSMSWRTVVSSIYVRECHIVLTRLANYLPANSKGKLVPNGSRASGGDMLIKHARITELRTFWALEMEALQTSYDAFLRIWGLSVK</sequence>
<evidence type="ECO:0000313" key="2">
    <source>
        <dbReference type="EMBL" id="TPX41252.1"/>
    </source>
</evidence>
<dbReference type="InterPro" id="IPR001810">
    <property type="entry name" value="F-box_dom"/>
</dbReference>
<reference evidence="2 3" key="1">
    <citation type="journal article" date="2019" name="Sci. Rep.">
        <title>Comparative genomics of chytrid fungi reveal insights into the obligate biotrophic and pathogenic lifestyle of Synchytrium endobioticum.</title>
        <authorList>
            <person name="van de Vossenberg B.T.L.H."/>
            <person name="Warris S."/>
            <person name="Nguyen H.D.T."/>
            <person name="van Gent-Pelzer M.P.E."/>
            <person name="Joly D.L."/>
            <person name="van de Geest H.C."/>
            <person name="Bonants P.J.M."/>
            <person name="Smith D.S."/>
            <person name="Levesque C.A."/>
            <person name="van der Lee T.A.J."/>
        </authorList>
    </citation>
    <scope>NUCLEOTIDE SEQUENCE [LARGE SCALE GENOMIC DNA]</scope>
    <source>
        <strain evidence="2 3">MB42</strain>
    </source>
</reference>
<protein>
    <recommendedName>
        <fullName evidence="1">F-box domain-containing protein</fullName>
    </recommendedName>
</protein>
<name>A0A507CQ37_9FUNG</name>
<dbReference type="SMART" id="SM00256">
    <property type="entry name" value="FBOX"/>
    <property type="match status" value="1"/>
</dbReference>
<keyword evidence="3" id="KW-1185">Reference proteome</keyword>
<feature type="domain" description="F-box" evidence="1">
    <location>
        <begin position="221"/>
        <end position="261"/>
    </location>
</feature>
<proteinExistence type="predicted"/>
<evidence type="ECO:0000313" key="3">
    <source>
        <dbReference type="Proteomes" id="UP000317494"/>
    </source>
</evidence>
<dbReference type="VEuPathDB" id="FungiDB:SeMB42_g05656"/>
<organism evidence="2 3">
    <name type="scientific">Synchytrium endobioticum</name>
    <dbReference type="NCBI Taxonomy" id="286115"/>
    <lineage>
        <taxon>Eukaryota</taxon>
        <taxon>Fungi</taxon>
        <taxon>Fungi incertae sedis</taxon>
        <taxon>Chytridiomycota</taxon>
        <taxon>Chytridiomycota incertae sedis</taxon>
        <taxon>Chytridiomycetes</taxon>
        <taxon>Synchytriales</taxon>
        <taxon>Synchytriaceae</taxon>
        <taxon>Synchytrium</taxon>
    </lineage>
</organism>
<accession>A0A507CQ37</accession>
<dbReference type="Pfam" id="PF00646">
    <property type="entry name" value="F-box"/>
    <property type="match status" value="1"/>
</dbReference>
<dbReference type="EMBL" id="QEAN01000278">
    <property type="protein sequence ID" value="TPX41252.1"/>
    <property type="molecule type" value="Genomic_DNA"/>
</dbReference>
<dbReference type="SUPFAM" id="SSF81383">
    <property type="entry name" value="F-box domain"/>
    <property type="match status" value="1"/>
</dbReference>
<dbReference type="InterPro" id="IPR036047">
    <property type="entry name" value="F-box-like_dom_sf"/>
</dbReference>
<dbReference type="AlphaFoldDB" id="A0A507CQ37"/>
<comment type="caution">
    <text evidence="2">The sequence shown here is derived from an EMBL/GenBank/DDBJ whole genome shotgun (WGS) entry which is preliminary data.</text>
</comment>
<dbReference type="Proteomes" id="UP000317494">
    <property type="component" value="Unassembled WGS sequence"/>
</dbReference>
<evidence type="ECO:0000259" key="1">
    <source>
        <dbReference type="SMART" id="SM00256"/>
    </source>
</evidence>
<gene>
    <name evidence="2" type="ORF">SeMB42_g05656</name>
</gene>